<name>A0ABP9MPW4_9HYPH</name>
<organism evidence="3 4">
    <name type="scientific">Bartonella acomydis</name>
    <dbReference type="NCBI Taxonomy" id="686234"/>
    <lineage>
        <taxon>Bacteria</taxon>
        <taxon>Pseudomonadati</taxon>
        <taxon>Pseudomonadota</taxon>
        <taxon>Alphaproteobacteria</taxon>
        <taxon>Hyphomicrobiales</taxon>
        <taxon>Bartonellaceae</taxon>
        <taxon>Bartonella</taxon>
    </lineage>
</organism>
<reference evidence="4" key="1">
    <citation type="journal article" date="2019" name="Int. J. Syst. Evol. Microbiol.">
        <title>The Global Catalogue of Microorganisms (GCM) 10K type strain sequencing project: providing services to taxonomists for standard genome sequencing and annotation.</title>
        <authorList>
            <consortium name="The Broad Institute Genomics Platform"/>
            <consortium name="The Broad Institute Genome Sequencing Center for Infectious Disease"/>
            <person name="Wu L."/>
            <person name="Ma J."/>
        </authorList>
    </citation>
    <scope>NUCLEOTIDE SEQUENCE [LARGE SCALE GENOMIC DNA]</scope>
    <source>
        <strain evidence="4">JCM 17706</strain>
    </source>
</reference>
<protein>
    <submittedName>
        <fullName evidence="3">Uncharacterized protein</fullName>
    </submittedName>
</protein>
<sequence length="117" mass="13034">MIRIFRKYTCNTFIAAAFFLSQIVNVHANHLTDISQKEVTDYVMEYVKDTTSKIAGTSASYIPAVSYRTINETALEGKVEKVLEPMTIGIGFLAAGYVASFITSIIGWIKDLVIIFK</sequence>
<evidence type="ECO:0000256" key="1">
    <source>
        <dbReference type="SAM" id="Phobius"/>
    </source>
</evidence>
<feature type="signal peptide" evidence="2">
    <location>
        <begin position="1"/>
        <end position="28"/>
    </location>
</feature>
<keyword evidence="1" id="KW-0812">Transmembrane</keyword>
<gene>
    <name evidence="3" type="ORF">GCM10023260_11260</name>
</gene>
<keyword evidence="1" id="KW-1133">Transmembrane helix</keyword>
<keyword evidence="2" id="KW-0732">Signal</keyword>
<feature type="transmembrane region" description="Helical" evidence="1">
    <location>
        <begin position="88"/>
        <end position="109"/>
    </location>
</feature>
<feature type="chain" id="PRO_5047283598" evidence="2">
    <location>
        <begin position="29"/>
        <end position="117"/>
    </location>
</feature>
<keyword evidence="1" id="KW-0472">Membrane</keyword>
<evidence type="ECO:0000313" key="3">
    <source>
        <dbReference type="EMBL" id="GAA5099913.1"/>
    </source>
</evidence>
<dbReference type="Proteomes" id="UP001501525">
    <property type="component" value="Unassembled WGS sequence"/>
</dbReference>
<dbReference type="EMBL" id="BAABIY010000039">
    <property type="protein sequence ID" value="GAA5099913.1"/>
    <property type="molecule type" value="Genomic_DNA"/>
</dbReference>
<evidence type="ECO:0000313" key="4">
    <source>
        <dbReference type="Proteomes" id="UP001501525"/>
    </source>
</evidence>
<evidence type="ECO:0000256" key="2">
    <source>
        <dbReference type="SAM" id="SignalP"/>
    </source>
</evidence>
<proteinExistence type="predicted"/>
<keyword evidence="4" id="KW-1185">Reference proteome</keyword>
<comment type="caution">
    <text evidence="3">The sequence shown here is derived from an EMBL/GenBank/DDBJ whole genome shotgun (WGS) entry which is preliminary data.</text>
</comment>
<accession>A0ABP9MPW4</accession>
<dbReference type="RefSeq" id="WP_345097010.1">
    <property type="nucleotide sequence ID" value="NZ_BAABIY010000039.1"/>
</dbReference>